<gene>
    <name evidence="12" type="primary">RRD1</name>
    <name evidence="12" type="ORF">H2201_002562</name>
</gene>
<organism evidence="12 13">
    <name type="scientific">Coniosporium apollinis</name>
    <dbReference type="NCBI Taxonomy" id="61459"/>
    <lineage>
        <taxon>Eukaryota</taxon>
        <taxon>Fungi</taxon>
        <taxon>Dikarya</taxon>
        <taxon>Ascomycota</taxon>
        <taxon>Pezizomycotina</taxon>
        <taxon>Dothideomycetes</taxon>
        <taxon>Dothideomycetes incertae sedis</taxon>
        <taxon>Coniosporium</taxon>
    </lineage>
</organism>
<comment type="subcellular location">
    <subcellularLocation>
        <location evidence="3 10">Cytoplasm</location>
    </subcellularLocation>
    <subcellularLocation>
        <location evidence="2">Nucleus</location>
    </subcellularLocation>
</comment>
<evidence type="ECO:0000256" key="1">
    <source>
        <dbReference type="ARBA" id="ARBA00000971"/>
    </source>
</evidence>
<accession>A0ABQ9P054</accession>
<sequence>MVHLSAINFRNIPSRQSATNLSVNYPIMAASRTQDWQTLEILDSDTDHEFAIPAKRINDGDDVSFFLTSKAYKDIMTFILQLNASMFPRKNKVEESQADLLQIWELGSPDIEFSSTVMRLGELMVKLSEFIEEAPPDTGPRRFGNVSFRKWYELVNNRASALLDDYLPPEVLQRRSKSPEGVTAKEELQAYLLGSFGSAQRLDYGTGHELSFLAFLGGIWKLGGFAKAEPGVEERGIVLGIIEPYLQLVRRLILTYTLEPAGSHGVWGLDDHSFLPYILGSAQLSPAINNLVDIPTEGSLPSAPEPGDVAKAAAVERERSTNMYFSAIGFIYDVKKGPFWEHSPILFDVSGVKAGWAKINKGMLKMYNAEVLSKFPVVQHFPFGSLFLWEKDPTAVAAPASIHTSSHPAKPTGQINVATLRDPMQEAPDAFDQVKKAFKGMFSRRKSRQAVEQQPTATTYNDPPAETTPPAPAPAQAPASAPVDENSNRPAPAAPAEPAPSSGAAAESYEPAAPLAPVADPAVASAAPTTASKAAPPASAPTSAMDGSSGSKPTETEAQTTEAAPLPASSAREPAPGMSATSGPLDDNPAYTTPGPGRTAQ</sequence>
<evidence type="ECO:0000313" key="12">
    <source>
        <dbReference type="EMBL" id="KAJ9667361.1"/>
    </source>
</evidence>
<evidence type="ECO:0000256" key="2">
    <source>
        <dbReference type="ARBA" id="ARBA00004123"/>
    </source>
</evidence>
<dbReference type="EC" id="5.2.1.8" evidence="10"/>
<evidence type="ECO:0000256" key="10">
    <source>
        <dbReference type="RuleBase" id="RU361210"/>
    </source>
</evidence>
<keyword evidence="13" id="KW-1185">Reference proteome</keyword>
<evidence type="ECO:0000256" key="6">
    <source>
        <dbReference type="ARBA" id="ARBA00023110"/>
    </source>
</evidence>
<dbReference type="Proteomes" id="UP001172684">
    <property type="component" value="Unassembled WGS sequence"/>
</dbReference>
<evidence type="ECO:0000256" key="5">
    <source>
        <dbReference type="ARBA" id="ARBA00022490"/>
    </source>
</evidence>
<evidence type="ECO:0000256" key="3">
    <source>
        <dbReference type="ARBA" id="ARBA00004496"/>
    </source>
</evidence>
<comment type="catalytic activity">
    <reaction evidence="1 10">
        <text>[protein]-peptidylproline (omega=180) = [protein]-peptidylproline (omega=0)</text>
        <dbReference type="Rhea" id="RHEA:16237"/>
        <dbReference type="Rhea" id="RHEA-COMP:10747"/>
        <dbReference type="Rhea" id="RHEA-COMP:10748"/>
        <dbReference type="ChEBI" id="CHEBI:83833"/>
        <dbReference type="ChEBI" id="CHEBI:83834"/>
        <dbReference type="EC" id="5.2.1.8"/>
    </reaction>
</comment>
<dbReference type="Gene3D" id="1.20.120.1150">
    <property type="match status" value="1"/>
</dbReference>
<keyword evidence="7 10" id="KW-0413">Isomerase</keyword>
<evidence type="ECO:0000256" key="4">
    <source>
        <dbReference type="ARBA" id="ARBA00011019"/>
    </source>
</evidence>
<feature type="compositionally biased region" description="Low complexity" evidence="11">
    <location>
        <begin position="499"/>
        <end position="544"/>
    </location>
</feature>
<dbReference type="SUPFAM" id="SSF140984">
    <property type="entry name" value="PTPA-like"/>
    <property type="match status" value="1"/>
</dbReference>
<feature type="compositionally biased region" description="Pro residues" evidence="11">
    <location>
        <begin position="466"/>
        <end position="475"/>
    </location>
</feature>
<dbReference type="InterPro" id="IPR043170">
    <property type="entry name" value="PTPA_C_lid"/>
</dbReference>
<dbReference type="Pfam" id="PF03095">
    <property type="entry name" value="PTPA"/>
    <property type="match status" value="1"/>
</dbReference>
<keyword evidence="6 10" id="KW-0697">Rotamase</keyword>
<comment type="caution">
    <text evidence="12">The sequence shown here is derived from an EMBL/GenBank/DDBJ whole genome shotgun (WGS) entry which is preliminary data.</text>
</comment>
<reference evidence="12" key="1">
    <citation type="submission" date="2022-10" db="EMBL/GenBank/DDBJ databases">
        <title>Culturing micro-colonial fungi from biological soil crusts in the Mojave desert and describing Neophaeococcomyces mojavensis, and introducing the new genera and species Taxawa tesnikishii.</title>
        <authorList>
            <person name="Kurbessoian T."/>
            <person name="Stajich J.E."/>
        </authorList>
    </citation>
    <scope>NUCLEOTIDE SEQUENCE</scope>
    <source>
        <strain evidence="12">TK_1</strain>
    </source>
</reference>
<evidence type="ECO:0000256" key="9">
    <source>
        <dbReference type="ARBA" id="ARBA00025287"/>
    </source>
</evidence>
<dbReference type="PANTHER" id="PTHR10012">
    <property type="entry name" value="SERINE/THREONINE-PROTEIN PHOSPHATASE 2A REGULATORY SUBUNIT B"/>
    <property type="match status" value="1"/>
</dbReference>
<feature type="region of interest" description="Disordered" evidence="11">
    <location>
        <begin position="442"/>
        <end position="601"/>
    </location>
</feature>
<evidence type="ECO:0000256" key="11">
    <source>
        <dbReference type="SAM" id="MobiDB-lite"/>
    </source>
</evidence>
<comment type="similarity">
    <text evidence="4 10">Belongs to the PTPA-type PPIase family.</text>
</comment>
<evidence type="ECO:0000256" key="7">
    <source>
        <dbReference type="ARBA" id="ARBA00023235"/>
    </source>
</evidence>
<evidence type="ECO:0000256" key="8">
    <source>
        <dbReference type="ARBA" id="ARBA00023242"/>
    </source>
</evidence>
<feature type="compositionally biased region" description="Polar residues" evidence="11">
    <location>
        <begin position="450"/>
        <end position="461"/>
    </location>
</feature>
<dbReference type="InterPro" id="IPR037218">
    <property type="entry name" value="PTPA_sf"/>
</dbReference>
<name>A0ABQ9P054_9PEZI</name>
<dbReference type="PANTHER" id="PTHR10012:SF3">
    <property type="entry name" value="SERINE_THREONINE-PROTEIN PHOSPHATASE 2A ACTIVATOR 1"/>
    <property type="match status" value="1"/>
</dbReference>
<protein>
    <recommendedName>
        <fullName evidence="10">Serine/threonine-protein phosphatase 2A activator</fullName>
        <ecNumber evidence="10">5.2.1.8</ecNumber>
    </recommendedName>
    <alternativeName>
        <fullName evidence="10">Phosphotyrosyl phosphatase activator</fullName>
    </alternativeName>
</protein>
<evidence type="ECO:0000313" key="13">
    <source>
        <dbReference type="Proteomes" id="UP001172684"/>
    </source>
</evidence>
<dbReference type="EMBL" id="JAPDRL010000013">
    <property type="protein sequence ID" value="KAJ9667361.1"/>
    <property type="molecule type" value="Genomic_DNA"/>
</dbReference>
<comment type="function">
    <text evidence="9">PPIases accelerate the folding of proteins. It catalyzes the cis-trans isomerization of proline imidic peptide bonds in oligopeptides. Acts as a regulatory subunit for PP2A-like phosphatases modulating their activity or substrate specificity, probably by inducing a conformational change in the catalytic subunit, a direct target of the PPIase. Can reactivate inactive phosphatase PP2A-phosphatase methylesterase complexes (PP2Ai) in presence of ATP and Mg(2+) by dissociating the inactive form from the complex.</text>
</comment>
<keyword evidence="5 10" id="KW-0963">Cytoplasm</keyword>
<proteinExistence type="inferred from homology"/>
<feature type="compositionally biased region" description="Low complexity" evidence="11">
    <location>
        <begin position="556"/>
        <end position="568"/>
    </location>
</feature>
<keyword evidence="8" id="KW-0539">Nucleus</keyword>
<dbReference type="CDD" id="cd04087">
    <property type="entry name" value="PTPA"/>
    <property type="match status" value="1"/>
</dbReference>
<dbReference type="InterPro" id="IPR004327">
    <property type="entry name" value="Phstyr_phstse_ac"/>
</dbReference>